<dbReference type="Gene3D" id="1.10.150.80">
    <property type="entry name" value="HRDC domain"/>
    <property type="match status" value="1"/>
</dbReference>
<dbReference type="GO" id="GO:0000175">
    <property type="term" value="F:3'-5'-RNA exonuclease activity"/>
    <property type="evidence" value="ECO:0007669"/>
    <property type="project" value="InterPro"/>
</dbReference>
<keyword evidence="2" id="KW-0698">rRNA processing</keyword>
<dbReference type="InterPro" id="IPR049559">
    <property type="entry name" value="Rrp6p-like_exo"/>
</dbReference>
<dbReference type="GO" id="GO:0003727">
    <property type="term" value="F:single-stranded RNA binding"/>
    <property type="evidence" value="ECO:0007669"/>
    <property type="project" value="TreeGrafter"/>
</dbReference>
<evidence type="ECO:0000313" key="12">
    <source>
        <dbReference type="Proteomes" id="UP000095285"/>
    </source>
</evidence>
<dbReference type="SUPFAM" id="SSF47819">
    <property type="entry name" value="HRDC-like"/>
    <property type="match status" value="1"/>
</dbReference>
<keyword evidence="12" id="KW-1185">Reference proteome</keyword>
<dbReference type="Pfam" id="PF01612">
    <property type="entry name" value="DNA_pol_A_exo1"/>
    <property type="match status" value="1"/>
</dbReference>
<feature type="region of interest" description="Disordered" evidence="9">
    <location>
        <begin position="676"/>
        <end position="695"/>
    </location>
</feature>
<keyword evidence="5" id="KW-0271">Exosome</keyword>
<evidence type="ECO:0000256" key="6">
    <source>
        <dbReference type="ARBA" id="ARBA00022839"/>
    </source>
</evidence>
<accession>A0A1S0UBH1</accession>
<sequence>MSDEQSTSNPNDILDSVKNVKLCAVRAVGEANALPMRTEGYELYASFPLYTNLMMEQQRRITVMLRELLRNAGCRIPIPARINDLDEFLDRIVEANDNICERAGILLDLLQKARRMEEVVVPQQILDAESTAASEQTLFEKQGRYTALLRRLPGYKDKLSSSAAVPLLTSKEKPQVVFGIEVDNSFAEFKPKLREKHHAMENLVKNLQIVDNDNDIAISTMWRNDQGISLHPYYKELHHFKIPTRQLTVGMVQSLKALSDTELVYVDTVEKLRNLRDILNKEQEFSVDLEHNAQRSFLGLTCLMQISTRQTDYIIDPFPLWNDMHILNEPFTDPNILKVFHGADSDIVWLQRDFGIYVVNMFDTYKAMRVLNYSKFSYQHLVQTCCNHTLDKKFQKADWRLRPLTGAHKTYARSDTHYLLHCYDQLRIKLLDQGDAAGNLLEYVYNESAQTCLTVYKKPVFESDGYEKLLVGRKPLNSRQQFALAALWKWRDERARADDESPQYVLPCHMLLQIAEVLPREMQGILACCSPVPVHVKQELHVLHQIINTSRDQPLLKRPIYAPNIGSLTLEGVTSQLNKMNAVKAMLRCHLDFSSTKYNEEIRDIVVQDVDRAICKDGAATGSCDSLFSTELYTIGEDNEKEDERLTKVMEKLEDWATPYECYRIAMMEQSSKAKIESKKKEDAARSEQSAAKEKKLWSHLDSAANKPGFVEEKVAANELQMESEQRKNAANEMNICEEMTLTKKELKKRRKRGVGQISIATTQKANEIQKSGGGVVEKRGRKNNWTDAVENCDQRVDYSTFNPEIFNKNTVSISNTYDPFKQWKRGKSKPHRGRRMMQSGRKL</sequence>
<dbReference type="GO" id="GO:0071038">
    <property type="term" value="P:TRAMP-dependent tRNA surveillance pathway"/>
    <property type="evidence" value="ECO:0007669"/>
    <property type="project" value="TreeGrafter"/>
</dbReference>
<dbReference type="Pfam" id="PF00570">
    <property type="entry name" value="HRDC"/>
    <property type="match status" value="1"/>
</dbReference>
<dbReference type="GO" id="GO:0071037">
    <property type="term" value="P:nuclear polyadenylation-dependent snRNA catabolic process"/>
    <property type="evidence" value="ECO:0007669"/>
    <property type="project" value="TreeGrafter"/>
</dbReference>
<dbReference type="STRING" id="7209.A0A1I7VF61"/>
<gene>
    <name evidence="11 13" type="ORF">LOAG_00677</name>
</gene>
<keyword evidence="3" id="KW-0540">Nuclease</keyword>
<dbReference type="GO" id="GO:0000166">
    <property type="term" value="F:nucleotide binding"/>
    <property type="evidence" value="ECO:0007669"/>
    <property type="project" value="InterPro"/>
</dbReference>
<dbReference type="FunFam" id="1.10.150.80:FF:000001">
    <property type="entry name" value="Putative exosome component 10"/>
    <property type="match status" value="1"/>
</dbReference>
<dbReference type="GO" id="GO:0071035">
    <property type="term" value="P:nuclear polyadenylation-dependent rRNA catabolic process"/>
    <property type="evidence" value="ECO:0007669"/>
    <property type="project" value="TreeGrafter"/>
</dbReference>
<dbReference type="Proteomes" id="UP000095285">
    <property type="component" value="Unassembled WGS sequence"/>
</dbReference>
<reference evidence="11 12" key="1">
    <citation type="submission" date="2012-04" db="EMBL/GenBank/DDBJ databases">
        <title>The Genome Sequence of Loa loa.</title>
        <authorList>
            <consortium name="The Broad Institute Genome Sequencing Platform"/>
            <consortium name="Broad Institute Genome Sequencing Center for Infectious Disease"/>
            <person name="Nutman T.B."/>
            <person name="Fink D.L."/>
            <person name="Russ C."/>
            <person name="Young S."/>
            <person name="Zeng Q."/>
            <person name="Gargeya S."/>
            <person name="Alvarado L."/>
            <person name="Berlin A."/>
            <person name="Chapman S.B."/>
            <person name="Chen Z."/>
            <person name="Freedman E."/>
            <person name="Gellesch M."/>
            <person name="Goldberg J."/>
            <person name="Griggs A."/>
            <person name="Gujja S."/>
            <person name="Heilman E.R."/>
            <person name="Heiman D."/>
            <person name="Howarth C."/>
            <person name="Mehta T."/>
            <person name="Neiman D."/>
            <person name="Pearson M."/>
            <person name="Roberts A."/>
            <person name="Saif S."/>
            <person name="Shea T."/>
            <person name="Shenoy N."/>
            <person name="Sisk P."/>
            <person name="Stolte C."/>
            <person name="Sykes S."/>
            <person name="White J."/>
            <person name="Yandava C."/>
            <person name="Haas B."/>
            <person name="Henn M.R."/>
            <person name="Nusbaum C."/>
            <person name="Birren B."/>
        </authorList>
    </citation>
    <scope>NUCLEOTIDE SEQUENCE [LARGE SCALE GENOMIC DNA]</scope>
</reference>
<dbReference type="RefSeq" id="XP_020304040.1">
    <property type="nucleotide sequence ID" value="XM_020445509.1"/>
</dbReference>
<feature type="region of interest" description="Disordered" evidence="9">
    <location>
        <begin position="822"/>
        <end position="844"/>
    </location>
</feature>
<organism evidence="12 13">
    <name type="scientific">Loa loa</name>
    <name type="common">Eye worm</name>
    <name type="synonym">Filaria loa</name>
    <dbReference type="NCBI Taxonomy" id="7209"/>
    <lineage>
        <taxon>Eukaryota</taxon>
        <taxon>Metazoa</taxon>
        <taxon>Ecdysozoa</taxon>
        <taxon>Nematoda</taxon>
        <taxon>Chromadorea</taxon>
        <taxon>Rhabditida</taxon>
        <taxon>Spirurina</taxon>
        <taxon>Spiruromorpha</taxon>
        <taxon>Filarioidea</taxon>
        <taxon>Onchocercidae</taxon>
        <taxon>Loa</taxon>
    </lineage>
</organism>
<dbReference type="InterPro" id="IPR036397">
    <property type="entry name" value="RNaseH_sf"/>
</dbReference>
<dbReference type="GO" id="GO:0071044">
    <property type="term" value="P:histone mRNA catabolic process"/>
    <property type="evidence" value="ECO:0007669"/>
    <property type="project" value="TreeGrafter"/>
</dbReference>
<dbReference type="PANTHER" id="PTHR12124">
    <property type="entry name" value="POLYMYOSITIS/SCLERODERMA AUTOANTIGEN-RELATED"/>
    <property type="match status" value="1"/>
</dbReference>
<dbReference type="Pfam" id="PF08066">
    <property type="entry name" value="PMC2NT"/>
    <property type="match status" value="1"/>
</dbReference>
<proteinExistence type="inferred from homology"/>
<feature type="compositionally biased region" description="Basic residues" evidence="9">
    <location>
        <begin position="823"/>
        <end position="844"/>
    </location>
</feature>
<evidence type="ECO:0000256" key="7">
    <source>
        <dbReference type="ARBA" id="ARBA00023242"/>
    </source>
</evidence>
<evidence type="ECO:0000259" key="10">
    <source>
        <dbReference type="PROSITE" id="PS50967"/>
    </source>
</evidence>
<dbReference type="GO" id="GO:0043277">
    <property type="term" value="P:apoptotic cell clearance"/>
    <property type="evidence" value="ECO:0007669"/>
    <property type="project" value="EnsemblMetazoa"/>
</dbReference>
<dbReference type="CTD" id="9938042"/>
<reference evidence="13" key="2">
    <citation type="submission" date="2016-11" db="UniProtKB">
        <authorList>
            <consortium name="WormBaseParasite"/>
        </authorList>
    </citation>
    <scope>IDENTIFICATION</scope>
</reference>
<keyword evidence="4" id="KW-0378">Hydrolase</keyword>
<dbReference type="PANTHER" id="PTHR12124:SF47">
    <property type="entry name" value="EXOSOME COMPONENT 10"/>
    <property type="match status" value="1"/>
</dbReference>
<dbReference type="Gene3D" id="3.30.420.10">
    <property type="entry name" value="Ribonuclease H-like superfamily/Ribonuclease H"/>
    <property type="match status" value="1"/>
</dbReference>
<evidence type="ECO:0000256" key="4">
    <source>
        <dbReference type="ARBA" id="ARBA00022801"/>
    </source>
</evidence>
<evidence type="ECO:0000256" key="3">
    <source>
        <dbReference type="ARBA" id="ARBA00022722"/>
    </source>
</evidence>
<name>A0A1I7VF61_LOALO</name>
<evidence type="ECO:0000256" key="1">
    <source>
        <dbReference type="ARBA" id="ARBA00004123"/>
    </source>
</evidence>
<dbReference type="InterPro" id="IPR012337">
    <property type="entry name" value="RNaseH-like_sf"/>
</dbReference>
<dbReference type="InterPro" id="IPR002562">
    <property type="entry name" value="3'-5'_exonuclease_dom"/>
</dbReference>
<evidence type="ECO:0000313" key="13">
    <source>
        <dbReference type="WBParaSite" id="EN70_1889"/>
    </source>
</evidence>
<dbReference type="SMART" id="SM00341">
    <property type="entry name" value="HRDC"/>
    <property type="match status" value="1"/>
</dbReference>
<dbReference type="GO" id="GO:0071036">
    <property type="term" value="P:nuclear polyadenylation-dependent snoRNA catabolic process"/>
    <property type="evidence" value="ECO:0007669"/>
    <property type="project" value="TreeGrafter"/>
</dbReference>
<dbReference type="InterPro" id="IPR010997">
    <property type="entry name" value="HRDC-like_sf"/>
</dbReference>
<dbReference type="eggNOG" id="KOG2206">
    <property type="taxonomic scope" value="Eukaryota"/>
</dbReference>
<dbReference type="EMBL" id="JH712104">
    <property type="protein sequence ID" value="EFO27811.2"/>
    <property type="molecule type" value="Genomic_DNA"/>
</dbReference>
<dbReference type="AlphaFoldDB" id="A0A1I7VF61"/>
<comment type="similarity">
    <text evidence="8">Belongs to the exosome component 10/RRP6 family.</text>
</comment>
<dbReference type="GO" id="GO:0000467">
    <property type="term" value="P:exonucleolytic trimming to generate mature 3'-end of 5.8S rRNA from tricistronic rRNA transcript (SSU-rRNA, 5.8S rRNA, LSU-rRNA)"/>
    <property type="evidence" value="ECO:0007669"/>
    <property type="project" value="InterPro"/>
</dbReference>
<keyword evidence="7" id="KW-0539">Nucleus</keyword>
<evidence type="ECO:0000256" key="8">
    <source>
        <dbReference type="ARBA" id="ARBA00043957"/>
    </source>
</evidence>
<dbReference type="GO" id="GO:0005730">
    <property type="term" value="C:nucleolus"/>
    <property type="evidence" value="ECO:0007669"/>
    <property type="project" value="TreeGrafter"/>
</dbReference>
<dbReference type="GO" id="GO:0006309">
    <property type="term" value="P:apoptotic DNA fragmentation"/>
    <property type="evidence" value="ECO:0007669"/>
    <property type="project" value="EnsemblMetazoa"/>
</dbReference>
<dbReference type="InterPro" id="IPR012588">
    <property type="entry name" value="Exosome-assoc_fac_Rrp6_N"/>
</dbReference>
<dbReference type="OrthoDB" id="2250022at2759"/>
<dbReference type="GO" id="GO:0071051">
    <property type="term" value="P:poly(A)-dependent snoRNA 3'-end processing"/>
    <property type="evidence" value="ECO:0007669"/>
    <property type="project" value="TreeGrafter"/>
</dbReference>
<evidence type="ECO:0000256" key="9">
    <source>
        <dbReference type="SAM" id="MobiDB-lite"/>
    </source>
</evidence>
<dbReference type="InterPro" id="IPR045092">
    <property type="entry name" value="Rrp6-like"/>
</dbReference>
<dbReference type="InterPro" id="IPR002121">
    <property type="entry name" value="HRDC_dom"/>
</dbReference>
<dbReference type="WBParaSite" id="EN70_1889">
    <property type="protein sequence ID" value="EN70_1889"/>
    <property type="gene ID" value="EN70_1889"/>
</dbReference>
<dbReference type="InterPro" id="IPR044876">
    <property type="entry name" value="HRDC_dom_sf"/>
</dbReference>
<evidence type="ECO:0000256" key="2">
    <source>
        <dbReference type="ARBA" id="ARBA00022552"/>
    </source>
</evidence>
<dbReference type="GO" id="GO:0071039">
    <property type="term" value="P:nuclear polyadenylation-dependent CUT catabolic process"/>
    <property type="evidence" value="ECO:0007669"/>
    <property type="project" value="TreeGrafter"/>
</dbReference>
<comment type="subcellular location">
    <subcellularLocation>
        <location evidence="1">Nucleus</location>
    </subcellularLocation>
</comment>
<dbReference type="GO" id="GO:0071040">
    <property type="term" value="P:nuclear polyadenylation-dependent antisense transcript catabolic process"/>
    <property type="evidence" value="ECO:0007669"/>
    <property type="project" value="TreeGrafter"/>
</dbReference>
<evidence type="ECO:0000256" key="5">
    <source>
        <dbReference type="ARBA" id="ARBA00022835"/>
    </source>
</evidence>
<dbReference type="SUPFAM" id="SSF53098">
    <property type="entry name" value="Ribonuclease H-like"/>
    <property type="match status" value="1"/>
</dbReference>
<dbReference type="PROSITE" id="PS50967">
    <property type="entry name" value="HRDC"/>
    <property type="match status" value="1"/>
</dbReference>
<dbReference type="OMA" id="LPMRTEG"/>
<dbReference type="KEGG" id="loa:LOAG_00677"/>
<accession>A0A1I7VF61</accession>
<dbReference type="CDD" id="cd06147">
    <property type="entry name" value="Rrp6p_like_exo"/>
    <property type="match status" value="1"/>
</dbReference>
<dbReference type="GeneID" id="9938042"/>
<dbReference type="InParanoid" id="A0A1I7VF61"/>
<keyword evidence="6 11" id="KW-0269">Exonuclease</keyword>
<feature type="domain" description="HRDC" evidence="10">
    <location>
        <begin position="477"/>
        <end position="557"/>
    </location>
</feature>
<dbReference type="SMART" id="SM00474">
    <property type="entry name" value="35EXOc"/>
    <property type="match status" value="1"/>
</dbReference>
<dbReference type="FunCoup" id="A0A1I7VF61">
    <property type="interactions" value="2375"/>
</dbReference>
<dbReference type="GO" id="GO:0000176">
    <property type="term" value="C:nuclear exosome (RNase complex)"/>
    <property type="evidence" value="ECO:0007669"/>
    <property type="project" value="InterPro"/>
</dbReference>
<evidence type="ECO:0000313" key="11">
    <source>
        <dbReference type="EMBL" id="EFO27811.2"/>
    </source>
</evidence>
<protein>
    <submittedName>
        <fullName evidence="11 13">3'-5' exonuclease</fullName>
    </submittedName>
</protein>